<dbReference type="Pfam" id="PF01272">
    <property type="entry name" value="GreA_GreB"/>
    <property type="match status" value="1"/>
</dbReference>
<dbReference type="Gene3D" id="3.10.50.30">
    <property type="entry name" value="Transcription elongation factor, GreA/GreB, C-terminal domain"/>
    <property type="match status" value="1"/>
</dbReference>
<evidence type="ECO:0000259" key="4">
    <source>
        <dbReference type="Pfam" id="PF18741"/>
    </source>
</evidence>
<evidence type="ECO:0000259" key="1">
    <source>
        <dbReference type="Pfam" id="PF01272"/>
    </source>
</evidence>
<evidence type="ECO:0000259" key="2">
    <source>
        <dbReference type="Pfam" id="PF13086"/>
    </source>
</evidence>
<dbReference type="SUPFAM" id="SSF54534">
    <property type="entry name" value="FKBP-like"/>
    <property type="match status" value="1"/>
</dbReference>
<dbReference type="Gene3D" id="3.40.960.10">
    <property type="entry name" value="VSR Endonuclease"/>
    <property type="match status" value="1"/>
</dbReference>
<dbReference type="InterPro" id="IPR001437">
    <property type="entry name" value="Tscrpt_elong_fac_GreA/B_C"/>
</dbReference>
<dbReference type="Proteomes" id="UP001620461">
    <property type="component" value="Unassembled WGS sequence"/>
</dbReference>
<dbReference type="Gene3D" id="3.40.50.300">
    <property type="entry name" value="P-loop containing nucleotide triphosphate hydrolases"/>
    <property type="match status" value="3"/>
</dbReference>
<comment type="caution">
    <text evidence="5">The sequence shown here is derived from an EMBL/GenBank/DDBJ whole genome shotgun (WGS) entry which is preliminary data.</text>
</comment>
<accession>A0ABW8JDJ4</accession>
<dbReference type="PROSITE" id="PS00830">
    <property type="entry name" value="GREAB_2"/>
    <property type="match status" value="1"/>
</dbReference>
<dbReference type="InterPro" id="IPR041679">
    <property type="entry name" value="DNA2/NAM7-like_C"/>
</dbReference>
<dbReference type="SUPFAM" id="SSF52980">
    <property type="entry name" value="Restriction endonuclease-like"/>
    <property type="match status" value="1"/>
</dbReference>
<dbReference type="InterPro" id="IPR036953">
    <property type="entry name" value="GreA/GreB_C_sf"/>
</dbReference>
<organism evidence="5 6">
    <name type="scientific">Dyella jejuensis</name>
    <dbReference type="NCBI Taxonomy" id="1432009"/>
    <lineage>
        <taxon>Bacteria</taxon>
        <taxon>Pseudomonadati</taxon>
        <taxon>Pseudomonadota</taxon>
        <taxon>Gammaproteobacteria</taxon>
        <taxon>Lysobacterales</taxon>
        <taxon>Rhodanobacteraceae</taxon>
        <taxon>Dyella</taxon>
    </lineage>
</organism>
<dbReference type="SUPFAM" id="SSF52540">
    <property type="entry name" value="P-loop containing nucleoside triphosphate hydrolases"/>
    <property type="match status" value="2"/>
</dbReference>
<dbReference type="InterPro" id="IPR047187">
    <property type="entry name" value="SF1_C_Upf1"/>
</dbReference>
<sequence>MDAETTNVFDGSLPIPEVLRRLQHRLLDLTARNRLLNFKITAGKALSLVPGRLDDTYRRLTGANPGTVQIVPIPDPRRDEWVVKHDRSVKPEPKEHALRLGLNIELEEISESRGDAKIARVQHYDEDLAKHFRKIDREARLALEETGANMLYLVLGCLDYTENPGSDKVLSAPLVCVPVKLDYIQLAHEVVFNLAYTGEEIEENLSLRERLKRDHNFTLPEFPEEDEGVETYFRQIGKLIERRPKWKVRRSMTLALLSFANMLVIRGLDPDNWVDVNGQSTLLNHPVIKQIFTGGNEATGQGYAEEYDLDRLPSADLPLIYDADSSQHSAIVDVMAGKSLVIEGPPGTGKSQTITNIIAACLHAGKSVLFVAEKLTALQVVQRRLQAAGLDPFLLELHSNKTNKRQVLEALESRLDLRTAPPSGLETTIERLADRRHKLDQYAKLLNTVTGNQLGITIHQVLWRAEHSRVKLGDFTEKLIGVTVKSAPQSNAPTLESNLNHVKSLAQTFKDIGYYDTSSPYWGFFPDSLAPGDDLAIEKVFQRALTFVEAAKAASKELMDTYGLREDEANGLADSSRLIEKVENLKALLADDTAVDVLPVVFGKDHANQKNALDVLRKNNATLNAIMELEAATQGKVDYGKVVQSHLTEKVMVFIRQNGLGGLQVGELEDNTRRLDALLKAGAQAREGLNKVLERVGLAQDSAEGDEKLKAIIEVCAAAPLPQLHMRSAALAKPNAADILSRGNAERIRLQSMEEGVSQRFYMDQAPEDAELRQWILVLREGDTWYRAFQKPWRTAVKAHRSLSRDKTKMVAAQRLAELEELSELRKGWSLWTNSGPLTHTAGVSPLPSDFPLLDAAKIAKWLKGASERLAQAGVGEAALDPLTVERTTIAGLASKQAEVASYFGALQSLDDWINSNCPRLQGWSDAKNWNQRLSAVNNLLGQLRVVSNDFAGAVHAGETLEQGQVLIQQAHELFAKSNQIAGSSELKAVLGERASRFREELPAIMAAVKFGQAVADSDLPLAAKQRLWAPSVRSALDDMKKRVATFGENLKQLRETLLELEEFGTLEIEAWLPNSTVDEIGTEMTRGFIKDALAYIHELIPWSLYVHYRAECESAGLDAFVLALEDAGLSPDLLVDAFLYRFYASIAEALFRKTPALQNFSGSVHTNTRGEFSQLDRELVALRGKQISHQNRRSAKVDLGHSGTRVADKTEMSLIQHLLPQARPRVALRDLLKRAGKSIQQLKPCFMMGPQAVAQYLHTTPEMFDVVIMDEASQMRPEQAIGAIARGKQLVVVGDPKQLPPTSFFSRMQSDDDGQEPSVAEEAESILDLASSHFRPIRSLRWHYRSRHESLIAFSNKQFYDGKLIVFPAPFPRSRGLGVRMHYVRNAVYESQINVREAAAVVDAVVDHIIHTPELSLGVVALNIRQRDLIAELLEERLKSVPGAEDYRSKWSDEGQDIFVKNLENVQGDERDTIVISTTYGPPPGASRVHQNFGPISQGGGWRRLNVLFTRAKSSVLLITSMKHSDIVVGAGTPLGTKALRDYLMYAETGRLNLDPGEPTGRTPESEFEVTVIRALEQWGYDCVPQVGVASYRIDICVKHPKYPHLFLAAIECDGATYHSGITVRDRDRIRQEILEGLGWKGKIWRIWSTEWFRNPKREMSRLISFLEELKKQEVDPSMVVAVDTHSVNSEEDLLEPTPEEVRQVNATLGQLLTEASRPEVDVGDSVIYRNLSNSTPDKEITVLITMSQSDPNNGLVSAASPLGQALIGAMEGEEVPFSTPGKPNQTLFVVAIKRAN</sequence>
<dbReference type="InterPro" id="IPR041677">
    <property type="entry name" value="DNA2/NAM7_AAA_11"/>
</dbReference>
<dbReference type="PANTHER" id="PTHR10887">
    <property type="entry name" value="DNA2/NAM7 HELICASE FAMILY"/>
    <property type="match status" value="1"/>
</dbReference>
<evidence type="ECO:0000313" key="5">
    <source>
        <dbReference type="EMBL" id="MFK2898913.1"/>
    </source>
</evidence>
<feature type="domain" description="DNA2/NAM7 helicase helicase" evidence="2">
    <location>
        <begin position="1264"/>
        <end position="1304"/>
    </location>
</feature>
<evidence type="ECO:0000313" key="6">
    <source>
        <dbReference type="Proteomes" id="UP001620461"/>
    </source>
</evidence>
<dbReference type="Pfam" id="PF13086">
    <property type="entry name" value="AAA_11"/>
    <property type="match status" value="1"/>
</dbReference>
<dbReference type="InterPro" id="IPR025103">
    <property type="entry name" value="DUF4011"/>
</dbReference>
<dbReference type="InterPro" id="IPR027417">
    <property type="entry name" value="P-loop_NTPase"/>
</dbReference>
<proteinExistence type="predicted"/>
<feature type="domain" description="Transcription elongation factor GreA/GreB C-terminal" evidence="1">
    <location>
        <begin position="1720"/>
        <end position="1795"/>
    </location>
</feature>
<dbReference type="Pfam" id="PF13195">
    <property type="entry name" value="DUF4011"/>
    <property type="match status" value="1"/>
</dbReference>
<dbReference type="EMBL" id="JADIKJ010000001">
    <property type="protein sequence ID" value="MFK2898913.1"/>
    <property type="molecule type" value="Genomic_DNA"/>
</dbReference>
<dbReference type="Pfam" id="PF18741">
    <property type="entry name" value="MTES_1575"/>
    <property type="match status" value="1"/>
</dbReference>
<dbReference type="InterPro" id="IPR018151">
    <property type="entry name" value="TF_GreA/GreB_CS"/>
</dbReference>
<dbReference type="Pfam" id="PF13087">
    <property type="entry name" value="AAA_12"/>
    <property type="match status" value="1"/>
</dbReference>
<keyword evidence="6" id="KW-1185">Reference proteome</keyword>
<dbReference type="CDD" id="cd18808">
    <property type="entry name" value="SF1_C_Upf1"/>
    <property type="match status" value="1"/>
</dbReference>
<protein>
    <submittedName>
        <fullName evidence="5">DUF4011 domain-containing protein</fullName>
    </submittedName>
</protein>
<gene>
    <name evidence="5" type="ORF">ISP15_01005</name>
</gene>
<feature type="domain" description="DNA2/NAM7 helicase-like C-terminal" evidence="3">
    <location>
        <begin position="1334"/>
        <end position="1523"/>
    </location>
</feature>
<name>A0ABW8JDJ4_9GAMM</name>
<dbReference type="InterPro" id="IPR011335">
    <property type="entry name" value="Restrct_endonuc-II-like"/>
</dbReference>
<reference evidence="5 6" key="1">
    <citation type="submission" date="2020-10" db="EMBL/GenBank/DDBJ databases">
        <title>Phylogeny of dyella-like bacteria.</title>
        <authorList>
            <person name="Fu J."/>
        </authorList>
    </citation>
    <scope>NUCLEOTIDE SEQUENCE [LARGE SCALE GENOMIC DNA]</scope>
    <source>
        <strain evidence="5 6">JP1</strain>
    </source>
</reference>
<dbReference type="PANTHER" id="PTHR10887:SF530">
    <property type="entry name" value="SUPERFAMILY I DNA HELICASES"/>
    <property type="match status" value="1"/>
</dbReference>
<feature type="domain" description="Restriction endonuclease type II-like" evidence="4">
    <location>
        <begin position="1569"/>
        <end position="1668"/>
    </location>
</feature>
<dbReference type="InterPro" id="IPR049468">
    <property type="entry name" value="Restrct_endonuc-II-like_dom"/>
</dbReference>
<dbReference type="InterPro" id="IPR045055">
    <property type="entry name" value="DNA2/NAM7-like"/>
</dbReference>
<evidence type="ECO:0000259" key="3">
    <source>
        <dbReference type="Pfam" id="PF13087"/>
    </source>
</evidence>
<dbReference type="RefSeq" id="WP_404544077.1">
    <property type="nucleotide sequence ID" value="NZ_JADIKJ010000001.1"/>
</dbReference>